<dbReference type="SMART" id="SM00343">
    <property type="entry name" value="ZnF_C2HC"/>
    <property type="match status" value="1"/>
</dbReference>
<feature type="region of interest" description="Disordered" evidence="3">
    <location>
        <begin position="283"/>
        <end position="349"/>
    </location>
</feature>
<feature type="compositionally biased region" description="Polar residues" evidence="3">
    <location>
        <begin position="54"/>
        <end position="66"/>
    </location>
</feature>
<keyword evidence="2" id="KW-0479">Metal-binding</keyword>
<evidence type="ECO:0000256" key="3">
    <source>
        <dbReference type="SAM" id="MobiDB-lite"/>
    </source>
</evidence>
<organism evidence="5 6">
    <name type="scientific">Armillaria ostoyae</name>
    <name type="common">Armillaria root rot fungus</name>
    <dbReference type="NCBI Taxonomy" id="47428"/>
    <lineage>
        <taxon>Eukaryota</taxon>
        <taxon>Fungi</taxon>
        <taxon>Dikarya</taxon>
        <taxon>Basidiomycota</taxon>
        <taxon>Agaricomycotina</taxon>
        <taxon>Agaricomycetes</taxon>
        <taxon>Agaricomycetidae</taxon>
        <taxon>Agaricales</taxon>
        <taxon>Marasmiineae</taxon>
        <taxon>Physalacriaceae</taxon>
        <taxon>Armillaria</taxon>
    </lineage>
</organism>
<evidence type="ECO:0000256" key="2">
    <source>
        <dbReference type="PROSITE-ProRule" id="PRU00047"/>
    </source>
</evidence>
<feature type="region of interest" description="Disordered" evidence="3">
    <location>
        <begin position="1"/>
        <end position="66"/>
    </location>
</feature>
<feature type="region of interest" description="Disordered" evidence="3">
    <location>
        <begin position="143"/>
        <end position="196"/>
    </location>
</feature>
<feature type="compositionally biased region" description="Low complexity" evidence="3">
    <location>
        <begin position="313"/>
        <end position="328"/>
    </location>
</feature>
<reference evidence="6" key="1">
    <citation type="journal article" date="2017" name="Nat. Ecol. Evol.">
        <title>Genome expansion and lineage-specific genetic innovations in the forest pathogenic fungi Armillaria.</title>
        <authorList>
            <person name="Sipos G."/>
            <person name="Prasanna A.N."/>
            <person name="Walter M.C."/>
            <person name="O'Connor E."/>
            <person name="Balint B."/>
            <person name="Krizsan K."/>
            <person name="Kiss B."/>
            <person name="Hess J."/>
            <person name="Varga T."/>
            <person name="Slot J."/>
            <person name="Riley R."/>
            <person name="Boka B."/>
            <person name="Rigling D."/>
            <person name="Barry K."/>
            <person name="Lee J."/>
            <person name="Mihaltcheva S."/>
            <person name="LaButti K."/>
            <person name="Lipzen A."/>
            <person name="Waldron R."/>
            <person name="Moloney N.M."/>
            <person name="Sperisen C."/>
            <person name="Kredics L."/>
            <person name="Vagvoelgyi C."/>
            <person name="Patrignani A."/>
            <person name="Fitzpatrick D."/>
            <person name="Nagy I."/>
            <person name="Doyle S."/>
            <person name="Anderson J.B."/>
            <person name="Grigoriev I.V."/>
            <person name="Gueldener U."/>
            <person name="Muensterkoetter M."/>
            <person name="Nagy L.G."/>
        </authorList>
    </citation>
    <scope>NUCLEOTIDE SEQUENCE [LARGE SCALE GENOMIC DNA]</scope>
    <source>
        <strain evidence="6">C18/9</strain>
    </source>
</reference>
<dbReference type="OrthoDB" id="3205788at2759"/>
<evidence type="ECO:0000256" key="1">
    <source>
        <dbReference type="ARBA" id="ARBA00022664"/>
    </source>
</evidence>
<feature type="compositionally biased region" description="Polar residues" evidence="3">
    <location>
        <begin position="143"/>
        <end position="177"/>
    </location>
</feature>
<accession>A0A284RVI3</accession>
<dbReference type="EMBL" id="FUEG01000018">
    <property type="protein sequence ID" value="SJL12773.1"/>
    <property type="molecule type" value="Genomic_DNA"/>
</dbReference>
<dbReference type="InterPro" id="IPR001878">
    <property type="entry name" value="Znf_CCHC"/>
</dbReference>
<proteinExistence type="predicted"/>
<keyword evidence="6" id="KW-1185">Reference proteome</keyword>
<dbReference type="GO" id="GO:0006397">
    <property type="term" value="P:mRNA processing"/>
    <property type="evidence" value="ECO:0007669"/>
    <property type="project" value="UniProtKB-KW"/>
</dbReference>
<evidence type="ECO:0000259" key="4">
    <source>
        <dbReference type="PROSITE" id="PS50158"/>
    </source>
</evidence>
<evidence type="ECO:0000313" key="5">
    <source>
        <dbReference type="EMBL" id="SJL12773.1"/>
    </source>
</evidence>
<name>A0A284RVI3_ARMOS</name>
<keyword evidence="1" id="KW-0507">mRNA processing</keyword>
<dbReference type="InterPro" id="IPR036875">
    <property type="entry name" value="Znf_CCHC_sf"/>
</dbReference>
<feature type="domain" description="CCHC-type" evidence="4">
    <location>
        <begin position="209"/>
        <end position="225"/>
    </location>
</feature>
<dbReference type="SUPFAM" id="SSF57756">
    <property type="entry name" value="Retrovirus zinc finger-like domains"/>
    <property type="match status" value="1"/>
</dbReference>
<feature type="compositionally biased region" description="Basic and acidic residues" evidence="3">
    <location>
        <begin position="338"/>
        <end position="349"/>
    </location>
</feature>
<gene>
    <name evidence="5" type="ORF">ARMOST_16204</name>
</gene>
<dbReference type="Gene3D" id="4.10.60.10">
    <property type="entry name" value="Zinc finger, CCHC-type"/>
    <property type="match status" value="1"/>
</dbReference>
<protein>
    <recommendedName>
        <fullName evidence="4">CCHC-type domain-containing protein</fullName>
    </recommendedName>
</protein>
<evidence type="ECO:0000313" key="6">
    <source>
        <dbReference type="Proteomes" id="UP000219338"/>
    </source>
</evidence>
<dbReference type="GO" id="GO:0003676">
    <property type="term" value="F:nucleic acid binding"/>
    <property type="evidence" value="ECO:0007669"/>
    <property type="project" value="InterPro"/>
</dbReference>
<feature type="compositionally biased region" description="Low complexity" evidence="3">
    <location>
        <begin position="290"/>
        <end position="305"/>
    </location>
</feature>
<dbReference type="AlphaFoldDB" id="A0A284RVI3"/>
<sequence length="349" mass="38200">MDISHARPPFMPPTPNQWVVSPPTVRTATLIPQTPSPKSEGTTTTTLPSHKKTMTSSIPTDQTSNGPCPLLGDQKPVLLQTPKPFKGDHDDIEHFLGNCITYFEAFSSYFQLCLQTVLFATFYFEGAAKDWWKKWVFNQITGTPRDSQTSPQKNANHTPTSTSQKAGGATSSLSDKPTSIGCDARTGRWTTYGGQRQPMDIGKLRAEGRCFRCHEKGHLGKDCPKKKEHKDIHLIIQVTTEQDTGSKVEEGNNNNNNNEEMTFDLCLQDDRCDTGDAAATTGRLSRWDTSGPLKSKQPSPLLLGPVWETLKGPSQSPARAQAKAAEPAGHGAESPIDMNHDEAIRAAPS</sequence>
<keyword evidence="2" id="KW-0862">Zinc</keyword>
<dbReference type="GO" id="GO:0008270">
    <property type="term" value="F:zinc ion binding"/>
    <property type="evidence" value="ECO:0007669"/>
    <property type="project" value="UniProtKB-KW"/>
</dbReference>
<dbReference type="PROSITE" id="PS50158">
    <property type="entry name" value="ZF_CCHC"/>
    <property type="match status" value="1"/>
</dbReference>
<keyword evidence="2" id="KW-0863">Zinc-finger</keyword>
<dbReference type="Proteomes" id="UP000219338">
    <property type="component" value="Unassembled WGS sequence"/>
</dbReference>
<feature type="compositionally biased region" description="Polar residues" evidence="3">
    <location>
        <begin position="16"/>
        <end position="41"/>
    </location>
</feature>